<evidence type="ECO:0000313" key="8">
    <source>
        <dbReference type="EMBL" id="MDO1445439.1"/>
    </source>
</evidence>
<reference evidence="8" key="1">
    <citation type="submission" date="2023-07" db="EMBL/GenBank/DDBJ databases">
        <title>The genome sequence of Rhodocytophaga aerolata KACC 12507.</title>
        <authorList>
            <person name="Zhang X."/>
        </authorList>
    </citation>
    <scope>NUCLEOTIDE SEQUENCE</scope>
    <source>
        <strain evidence="8">KACC 12507</strain>
    </source>
</reference>
<accession>A0ABT8R026</accession>
<keyword evidence="9" id="KW-1185">Reference proteome</keyword>
<feature type="transmembrane region" description="Helical" evidence="6">
    <location>
        <begin position="208"/>
        <end position="229"/>
    </location>
</feature>
<dbReference type="PANTHER" id="PTHR12677:SF59">
    <property type="entry name" value="GOLGI APPARATUS MEMBRANE PROTEIN TVP38-RELATED"/>
    <property type="match status" value="1"/>
</dbReference>
<feature type="domain" description="VTT" evidence="7">
    <location>
        <begin position="86"/>
        <end position="203"/>
    </location>
</feature>
<evidence type="ECO:0000256" key="3">
    <source>
        <dbReference type="ARBA" id="ARBA00022692"/>
    </source>
</evidence>
<dbReference type="PANTHER" id="PTHR12677">
    <property type="entry name" value="GOLGI APPARATUS MEMBRANE PROTEIN TVP38-RELATED"/>
    <property type="match status" value="1"/>
</dbReference>
<keyword evidence="3 6" id="KW-0812">Transmembrane</keyword>
<feature type="transmembrane region" description="Helical" evidence="6">
    <location>
        <begin position="17"/>
        <end position="36"/>
    </location>
</feature>
<dbReference type="EMBL" id="JAUKPO010000001">
    <property type="protein sequence ID" value="MDO1445439.1"/>
    <property type="molecule type" value="Genomic_DNA"/>
</dbReference>
<organism evidence="8 9">
    <name type="scientific">Rhodocytophaga aerolata</name>
    <dbReference type="NCBI Taxonomy" id="455078"/>
    <lineage>
        <taxon>Bacteria</taxon>
        <taxon>Pseudomonadati</taxon>
        <taxon>Bacteroidota</taxon>
        <taxon>Cytophagia</taxon>
        <taxon>Cytophagales</taxon>
        <taxon>Rhodocytophagaceae</taxon>
        <taxon>Rhodocytophaga</taxon>
    </lineage>
</organism>
<feature type="transmembrane region" description="Helical" evidence="6">
    <location>
        <begin position="65"/>
        <end position="98"/>
    </location>
</feature>
<feature type="transmembrane region" description="Helical" evidence="6">
    <location>
        <begin position="104"/>
        <end position="126"/>
    </location>
</feature>
<feature type="transmembrane region" description="Helical" evidence="6">
    <location>
        <begin position="180"/>
        <end position="202"/>
    </location>
</feature>
<evidence type="ECO:0000259" key="7">
    <source>
        <dbReference type="Pfam" id="PF09335"/>
    </source>
</evidence>
<sequence>MKNQSDAAAQPVKQSRWPLYISVALVLSLVVAYFVVPSFQQFIKEAYQVLTSDDKQRISEWVNQFGWIGPVIIVVAMIAQMFLLVIPTILLMVISVIAYGPVGGTLITLIGIVSASSVGYMLGTYLGTVTVNKLIGDKTEKKIETYVEQYGFWAVIVTRISPFLSNDAISFVGGLLRMGYLKFIGATLIGILPLALLIAYLGESNDRLINGLIWVSAGSLLALIVYIVYDRNRKKHLQQETAE</sequence>
<name>A0ABT8R026_9BACT</name>
<proteinExistence type="inferred from homology"/>
<evidence type="ECO:0000256" key="2">
    <source>
        <dbReference type="ARBA" id="ARBA00022475"/>
    </source>
</evidence>
<comment type="similarity">
    <text evidence="6">Belongs to the TVP38/TMEM64 family.</text>
</comment>
<keyword evidence="4 6" id="KW-1133">Transmembrane helix</keyword>
<comment type="subcellular location">
    <subcellularLocation>
        <location evidence="1 6">Cell membrane</location>
        <topology evidence="1 6">Multi-pass membrane protein</topology>
    </subcellularLocation>
</comment>
<evidence type="ECO:0000256" key="5">
    <source>
        <dbReference type="ARBA" id="ARBA00023136"/>
    </source>
</evidence>
<evidence type="ECO:0000256" key="1">
    <source>
        <dbReference type="ARBA" id="ARBA00004651"/>
    </source>
</evidence>
<comment type="caution">
    <text evidence="8">The sequence shown here is derived from an EMBL/GenBank/DDBJ whole genome shotgun (WGS) entry which is preliminary data.</text>
</comment>
<keyword evidence="5 6" id="KW-0472">Membrane</keyword>
<gene>
    <name evidence="8" type="ORF">Q0590_04210</name>
</gene>
<dbReference type="Pfam" id="PF09335">
    <property type="entry name" value="VTT_dom"/>
    <property type="match status" value="1"/>
</dbReference>
<evidence type="ECO:0000313" key="9">
    <source>
        <dbReference type="Proteomes" id="UP001168528"/>
    </source>
</evidence>
<protein>
    <recommendedName>
        <fullName evidence="6">TVP38/TMEM64 family membrane protein</fullName>
    </recommendedName>
</protein>
<dbReference type="RefSeq" id="WP_302036226.1">
    <property type="nucleotide sequence ID" value="NZ_JAUKPO010000001.1"/>
</dbReference>
<dbReference type="InterPro" id="IPR015414">
    <property type="entry name" value="TMEM64"/>
</dbReference>
<evidence type="ECO:0000256" key="6">
    <source>
        <dbReference type="RuleBase" id="RU366058"/>
    </source>
</evidence>
<evidence type="ECO:0000256" key="4">
    <source>
        <dbReference type="ARBA" id="ARBA00022989"/>
    </source>
</evidence>
<keyword evidence="2 6" id="KW-1003">Cell membrane</keyword>
<dbReference type="InterPro" id="IPR032816">
    <property type="entry name" value="VTT_dom"/>
</dbReference>
<dbReference type="Proteomes" id="UP001168528">
    <property type="component" value="Unassembled WGS sequence"/>
</dbReference>